<feature type="domain" description="RNA polymerase sigma factor 54 core-binding" evidence="11">
    <location>
        <begin position="118"/>
        <end position="310"/>
    </location>
</feature>
<dbReference type="Gene3D" id="1.10.10.60">
    <property type="entry name" value="Homeodomain-like"/>
    <property type="match status" value="1"/>
</dbReference>
<evidence type="ECO:0000256" key="8">
    <source>
        <dbReference type="ARBA" id="ARBA00023163"/>
    </source>
</evidence>
<dbReference type="EMBL" id="VSSQ01001087">
    <property type="protein sequence ID" value="MPM04966.1"/>
    <property type="molecule type" value="Genomic_DNA"/>
</dbReference>
<evidence type="ECO:0000259" key="10">
    <source>
        <dbReference type="Pfam" id="PF04552"/>
    </source>
</evidence>
<feature type="region of interest" description="Disordered" evidence="9">
    <location>
        <begin position="38"/>
        <end position="90"/>
    </location>
</feature>
<dbReference type="InterPro" id="IPR038709">
    <property type="entry name" value="RpoN_core-bd_sf"/>
</dbReference>
<name>A0A644WM40_9ZZZZ</name>
<keyword evidence="8" id="KW-0804">Transcription</keyword>
<keyword evidence="2" id="KW-0240">DNA-directed RNA polymerase</keyword>
<comment type="caution">
    <text evidence="12">The sequence shown here is derived from an EMBL/GenBank/DDBJ whole genome shotgun (WGS) entry which is preliminary data.</text>
</comment>
<evidence type="ECO:0000256" key="2">
    <source>
        <dbReference type="ARBA" id="ARBA00022478"/>
    </source>
</evidence>
<sequence>MLHQRLEQKLQQKLSPQQIQLMKLLQVPAIALEQRIKQEIEENPALEDSSEDNDEENDQDLRDDDQEGEDNEDSDIEENVENDFSLDDYMDEDDIPEYKLAAKNTSADDEVREAPFVSQSSFYDQLYEQLQMRNLSELQYSVGEYIIGNIDENGYLKRDAESLSNDLAFGLNINMEPAGIEEIIHVIQEFDPPGVAARDLRECLVLQLLRKDRKLESVRNGIKILSECFDEFSKKHYDKIMKRIGVSENQLKDAIDEIIKLNPKPGNSGGDSSKGSLHVFPDFTINNNDGELELVINSKNMPDLRVSRYYQQMLEAYVKSKNQDVKTREAIQFVRQKIDSAKWFIDALRQRQNTLYVTMSAIMEFQKDYFLSGDDTRLKPMILKDIADKVGLDISTISRVASSKYVVTPFGTFLLKSFFSESMQTESGEEVSSREIKSILTDVIGAEDKRKPLTDDRLAKILKDKGYNIARRTVAKYREQLDIPVARLRKQI</sequence>
<keyword evidence="4" id="KW-0548">Nucleotidyltransferase</keyword>
<dbReference type="AlphaFoldDB" id="A0A644WM40"/>
<keyword evidence="3" id="KW-0808">Transferase</keyword>
<accession>A0A644WM40</accession>
<dbReference type="Gene3D" id="1.10.10.1330">
    <property type="entry name" value="RNA polymerase sigma-54 factor, core-binding domain"/>
    <property type="match status" value="1"/>
</dbReference>
<dbReference type="InterPro" id="IPR000394">
    <property type="entry name" value="RNA_pol_sigma_54"/>
</dbReference>
<evidence type="ECO:0000256" key="5">
    <source>
        <dbReference type="ARBA" id="ARBA00023015"/>
    </source>
</evidence>
<feature type="compositionally biased region" description="Acidic residues" evidence="9">
    <location>
        <begin position="41"/>
        <end position="90"/>
    </location>
</feature>
<dbReference type="GO" id="GO:0000428">
    <property type="term" value="C:DNA-directed RNA polymerase complex"/>
    <property type="evidence" value="ECO:0007669"/>
    <property type="project" value="UniProtKB-KW"/>
</dbReference>
<dbReference type="PROSITE" id="PS50044">
    <property type="entry name" value="SIGMA54_3"/>
    <property type="match status" value="1"/>
</dbReference>
<dbReference type="PROSITE" id="PS00718">
    <property type="entry name" value="SIGMA54_2"/>
    <property type="match status" value="1"/>
</dbReference>
<dbReference type="Pfam" id="PF04963">
    <property type="entry name" value="Sigma54_CBD"/>
    <property type="match status" value="1"/>
</dbReference>
<dbReference type="InterPro" id="IPR007634">
    <property type="entry name" value="RNA_pol_sigma_54_DNA-bd"/>
</dbReference>
<evidence type="ECO:0000313" key="12">
    <source>
        <dbReference type="EMBL" id="MPM04966.1"/>
    </source>
</evidence>
<proteinExistence type="inferred from homology"/>
<keyword evidence="7" id="KW-0238">DNA-binding</keyword>
<organism evidence="12">
    <name type="scientific">bioreactor metagenome</name>
    <dbReference type="NCBI Taxonomy" id="1076179"/>
    <lineage>
        <taxon>unclassified sequences</taxon>
        <taxon>metagenomes</taxon>
        <taxon>ecological metagenomes</taxon>
    </lineage>
</organism>
<evidence type="ECO:0000256" key="9">
    <source>
        <dbReference type="SAM" id="MobiDB-lite"/>
    </source>
</evidence>
<dbReference type="GO" id="GO:0016779">
    <property type="term" value="F:nucleotidyltransferase activity"/>
    <property type="evidence" value="ECO:0007669"/>
    <property type="project" value="UniProtKB-KW"/>
</dbReference>
<dbReference type="PANTHER" id="PTHR32248:SF4">
    <property type="entry name" value="RNA POLYMERASE SIGMA-54 FACTOR"/>
    <property type="match status" value="1"/>
</dbReference>
<dbReference type="GO" id="GO:0006352">
    <property type="term" value="P:DNA-templated transcription initiation"/>
    <property type="evidence" value="ECO:0007669"/>
    <property type="project" value="InterPro"/>
</dbReference>
<evidence type="ECO:0000256" key="1">
    <source>
        <dbReference type="ARBA" id="ARBA00008798"/>
    </source>
</evidence>
<dbReference type="NCBIfam" id="TIGR02395">
    <property type="entry name" value="rpoN_sigma"/>
    <property type="match status" value="1"/>
</dbReference>
<dbReference type="PRINTS" id="PR00045">
    <property type="entry name" value="SIGMA54FCT"/>
</dbReference>
<dbReference type="GO" id="GO:0016987">
    <property type="term" value="F:sigma factor activity"/>
    <property type="evidence" value="ECO:0007669"/>
    <property type="project" value="UniProtKB-KW"/>
</dbReference>
<reference evidence="12" key="1">
    <citation type="submission" date="2019-08" db="EMBL/GenBank/DDBJ databases">
        <authorList>
            <person name="Kucharzyk K."/>
            <person name="Murdoch R.W."/>
            <person name="Higgins S."/>
            <person name="Loffler F."/>
        </authorList>
    </citation>
    <scope>NUCLEOTIDE SEQUENCE</scope>
</reference>
<evidence type="ECO:0000256" key="4">
    <source>
        <dbReference type="ARBA" id="ARBA00022695"/>
    </source>
</evidence>
<evidence type="ECO:0000256" key="3">
    <source>
        <dbReference type="ARBA" id="ARBA00022679"/>
    </source>
</evidence>
<dbReference type="InterPro" id="IPR007046">
    <property type="entry name" value="RNA_pol_sigma_54_core-bd"/>
</dbReference>
<protein>
    <submittedName>
        <fullName evidence="12">RNA polymerase sigma-54 factor</fullName>
    </submittedName>
</protein>
<dbReference type="GO" id="GO:0001216">
    <property type="term" value="F:DNA-binding transcription activator activity"/>
    <property type="evidence" value="ECO:0007669"/>
    <property type="project" value="InterPro"/>
</dbReference>
<gene>
    <name evidence="12" type="primary">rpoN_10</name>
    <name evidence="12" type="ORF">SDC9_51247</name>
</gene>
<evidence type="ECO:0000259" key="11">
    <source>
        <dbReference type="Pfam" id="PF04963"/>
    </source>
</evidence>
<dbReference type="GO" id="GO:0003677">
    <property type="term" value="F:DNA binding"/>
    <property type="evidence" value="ECO:0007669"/>
    <property type="project" value="UniProtKB-KW"/>
</dbReference>
<feature type="domain" description="RNA polymerase sigma factor 54 DNA-binding" evidence="10">
    <location>
        <begin position="332"/>
        <end position="491"/>
    </location>
</feature>
<dbReference type="Pfam" id="PF00309">
    <property type="entry name" value="Sigma54_AID"/>
    <property type="match status" value="1"/>
</dbReference>
<evidence type="ECO:0000256" key="6">
    <source>
        <dbReference type="ARBA" id="ARBA00023082"/>
    </source>
</evidence>
<keyword evidence="5" id="KW-0805">Transcription regulation</keyword>
<evidence type="ECO:0000256" key="7">
    <source>
        <dbReference type="ARBA" id="ARBA00023125"/>
    </source>
</evidence>
<dbReference type="PIRSF" id="PIRSF000774">
    <property type="entry name" value="RpoN"/>
    <property type="match status" value="1"/>
</dbReference>
<dbReference type="Pfam" id="PF04552">
    <property type="entry name" value="Sigma54_DBD"/>
    <property type="match status" value="1"/>
</dbReference>
<comment type="similarity">
    <text evidence="1">Belongs to the sigma-54 factor family.</text>
</comment>
<dbReference type="PANTHER" id="PTHR32248">
    <property type="entry name" value="RNA POLYMERASE SIGMA-54 FACTOR"/>
    <property type="match status" value="1"/>
</dbReference>
<keyword evidence="6" id="KW-0731">Sigma factor</keyword>